<feature type="chain" id="PRO_5046083592" evidence="2">
    <location>
        <begin position="40"/>
        <end position="265"/>
    </location>
</feature>
<gene>
    <name evidence="3" type="ORF">ACFFUA_36815</name>
</gene>
<dbReference type="EMBL" id="JBHMDI010000247">
    <property type="protein sequence ID" value="MFB9352895.1"/>
    <property type="molecule type" value="Genomic_DNA"/>
</dbReference>
<dbReference type="RefSeq" id="WP_234392724.1">
    <property type="nucleotide sequence ID" value="NZ_JBHMDI010000247.1"/>
</dbReference>
<evidence type="ECO:0000256" key="2">
    <source>
        <dbReference type="SAM" id="SignalP"/>
    </source>
</evidence>
<protein>
    <submittedName>
        <fullName evidence="3">Uncharacterized protein</fullName>
    </submittedName>
</protein>
<accession>A0ABV5LLW0</accession>
<keyword evidence="2" id="KW-0732">Signal</keyword>
<dbReference type="Proteomes" id="UP001589753">
    <property type="component" value="Unassembled WGS sequence"/>
</dbReference>
<sequence>MGVKKQGGIIMRKTVLARRAMAPAAVLIVVSALSGPAFADESVEGPNPSDWAVGVPADGDSSAEGEAESTVATVDTSPTFHPVPAMSAGQLAEENKLNALPEVSDAAVDSEGVEGEIGPMACDNPVKTWYTITSKKAVHVPSWWNGTSFKDGPGGKMIVKVEKSGKISAEIGTSGEAEFDAVIAKAKATVSVKITAEVGITTGHTYEHLIPANRYGHLQYGSWGYKIGWTKYKTSADRCGKVKIKSGSGKTPTKETGWRWWHTAT</sequence>
<evidence type="ECO:0000313" key="4">
    <source>
        <dbReference type="Proteomes" id="UP001589753"/>
    </source>
</evidence>
<comment type="caution">
    <text evidence="3">The sequence shown here is derived from an EMBL/GenBank/DDBJ whole genome shotgun (WGS) entry which is preliminary data.</text>
</comment>
<proteinExistence type="predicted"/>
<organism evidence="3 4">
    <name type="scientific">Streptomyces heliomycini</name>
    <dbReference type="NCBI Taxonomy" id="284032"/>
    <lineage>
        <taxon>Bacteria</taxon>
        <taxon>Bacillati</taxon>
        <taxon>Actinomycetota</taxon>
        <taxon>Actinomycetes</taxon>
        <taxon>Kitasatosporales</taxon>
        <taxon>Streptomycetaceae</taxon>
        <taxon>Streptomyces</taxon>
    </lineage>
</organism>
<feature type="signal peptide" evidence="2">
    <location>
        <begin position="1"/>
        <end position="39"/>
    </location>
</feature>
<feature type="region of interest" description="Disordered" evidence="1">
    <location>
        <begin position="41"/>
        <end position="80"/>
    </location>
</feature>
<evidence type="ECO:0000313" key="3">
    <source>
        <dbReference type="EMBL" id="MFB9352895.1"/>
    </source>
</evidence>
<feature type="compositionally biased region" description="Polar residues" evidence="1">
    <location>
        <begin position="70"/>
        <end position="79"/>
    </location>
</feature>
<name>A0ABV5LLW0_9ACTN</name>
<evidence type="ECO:0000256" key="1">
    <source>
        <dbReference type="SAM" id="MobiDB-lite"/>
    </source>
</evidence>
<reference evidence="3 4" key="1">
    <citation type="submission" date="2024-09" db="EMBL/GenBank/DDBJ databases">
        <authorList>
            <person name="Sun Q."/>
            <person name="Mori K."/>
        </authorList>
    </citation>
    <scope>NUCLEOTIDE SEQUENCE [LARGE SCALE GENOMIC DNA]</scope>
    <source>
        <strain evidence="3 4">JCM 9767</strain>
    </source>
</reference>
<keyword evidence="4" id="KW-1185">Reference proteome</keyword>